<evidence type="ECO:0000256" key="2">
    <source>
        <dbReference type="ARBA" id="ARBA00001958"/>
    </source>
</evidence>
<dbReference type="Proteomes" id="UP000069205">
    <property type="component" value="Chromosome"/>
</dbReference>
<dbReference type="HAMAP" id="MF_01274">
    <property type="entry name" value="Pantothen_kinase_3"/>
    <property type="match status" value="1"/>
</dbReference>
<dbReference type="OrthoDB" id="9804707at2"/>
<feature type="binding site" evidence="16">
    <location>
        <position position="100"/>
    </location>
    <ligand>
        <name>substrate</name>
    </ligand>
</feature>
<proteinExistence type="inferred from homology"/>
<dbReference type="SUPFAM" id="SSF53067">
    <property type="entry name" value="Actin-like ATPase domain"/>
    <property type="match status" value="2"/>
</dbReference>
<dbReference type="KEGG" id="nmv:NITMOv2_2474"/>
<dbReference type="PANTHER" id="PTHR34265">
    <property type="entry name" value="TYPE III PANTOTHENATE KINASE"/>
    <property type="match status" value="1"/>
</dbReference>
<evidence type="ECO:0000256" key="7">
    <source>
        <dbReference type="ARBA" id="ARBA00022490"/>
    </source>
</evidence>
<keyword evidence="13 16" id="KW-0173">Coenzyme A biosynthesis</keyword>
<dbReference type="NCBIfam" id="NF009855">
    <property type="entry name" value="PRK13321.1"/>
    <property type="match status" value="1"/>
</dbReference>
<evidence type="ECO:0000256" key="16">
    <source>
        <dbReference type="HAMAP-Rule" id="MF_01274"/>
    </source>
</evidence>
<evidence type="ECO:0000256" key="11">
    <source>
        <dbReference type="ARBA" id="ARBA00022840"/>
    </source>
</evidence>
<keyword evidence="7 16" id="KW-0963">Cytoplasm</keyword>
<feature type="binding site" evidence="16">
    <location>
        <position position="129"/>
    </location>
    <ligand>
        <name>K(+)</name>
        <dbReference type="ChEBI" id="CHEBI:29103"/>
    </ligand>
</feature>
<dbReference type="GO" id="GO:0005737">
    <property type="term" value="C:cytoplasm"/>
    <property type="evidence" value="ECO:0007669"/>
    <property type="project" value="UniProtKB-SubCell"/>
</dbReference>
<keyword evidence="11 16" id="KW-0067">ATP-binding</keyword>
<comment type="similarity">
    <text evidence="14 16">Belongs to the type III pantothenate kinase family.</text>
</comment>
<feature type="active site" description="Proton acceptor" evidence="16">
    <location>
        <position position="109"/>
    </location>
</feature>
<keyword evidence="9 16" id="KW-0547">Nucleotide-binding</keyword>
<reference evidence="17 18" key="1">
    <citation type="journal article" date="2015" name="Proc. Natl. Acad. Sci. U.S.A.">
        <title>Expanded metabolic versatility of ubiquitous nitrite-oxidizing bacteria from the genus Nitrospira.</title>
        <authorList>
            <person name="Koch H."/>
            <person name="Lucker S."/>
            <person name="Albertsen M."/>
            <person name="Kitzinger K."/>
            <person name="Herbold C."/>
            <person name="Spieck E."/>
            <person name="Nielsen P.H."/>
            <person name="Wagner M."/>
            <person name="Daims H."/>
        </authorList>
    </citation>
    <scope>NUCLEOTIDE SEQUENCE [LARGE SCALE GENOMIC DNA]</scope>
    <source>
        <strain evidence="17 18">NSP M-1</strain>
    </source>
</reference>
<keyword evidence="16" id="KW-0479">Metal-binding</keyword>
<comment type="cofactor">
    <cofactor evidence="2">
        <name>K(+)</name>
        <dbReference type="ChEBI" id="CHEBI:29103"/>
    </cofactor>
</comment>
<dbReference type="Gene3D" id="3.30.420.40">
    <property type="match status" value="2"/>
</dbReference>
<evidence type="ECO:0000256" key="14">
    <source>
        <dbReference type="ARBA" id="ARBA00038036"/>
    </source>
</evidence>
<dbReference type="GO" id="GO:0015937">
    <property type="term" value="P:coenzyme A biosynthetic process"/>
    <property type="evidence" value="ECO:0007669"/>
    <property type="project" value="UniProtKB-UniRule"/>
</dbReference>
<dbReference type="NCBIfam" id="NF009848">
    <property type="entry name" value="PRK13318.1-6"/>
    <property type="match status" value="1"/>
</dbReference>
<protein>
    <recommendedName>
        <fullName evidence="15 16">Type III pantothenate kinase</fullName>
        <ecNumber evidence="6 16">2.7.1.33</ecNumber>
    </recommendedName>
    <alternativeName>
        <fullName evidence="16">PanK-III</fullName>
    </alternativeName>
    <alternativeName>
        <fullName evidence="16">Pantothenic acid kinase</fullName>
    </alternativeName>
</protein>
<comment type="cofactor">
    <cofactor evidence="16">
        <name>NH4(+)</name>
        <dbReference type="ChEBI" id="CHEBI:28938"/>
    </cofactor>
    <cofactor evidence="16">
        <name>K(+)</name>
        <dbReference type="ChEBI" id="CHEBI:29103"/>
    </cofactor>
    <text evidence="16">A monovalent cation. Ammonium or potassium.</text>
</comment>
<evidence type="ECO:0000256" key="8">
    <source>
        <dbReference type="ARBA" id="ARBA00022679"/>
    </source>
</evidence>
<evidence type="ECO:0000256" key="4">
    <source>
        <dbReference type="ARBA" id="ARBA00005225"/>
    </source>
</evidence>
<evidence type="ECO:0000256" key="1">
    <source>
        <dbReference type="ARBA" id="ARBA00001206"/>
    </source>
</evidence>
<dbReference type="GO" id="GO:0005524">
    <property type="term" value="F:ATP binding"/>
    <property type="evidence" value="ECO:0007669"/>
    <property type="project" value="UniProtKB-UniRule"/>
</dbReference>
<evidence type="ECO:0000313" key="18">
    <source>
        <dbReference type="Proteomes" id="UP000069205"/>
    </source>
</evidence>
<comment type="subcellular location">
    <subcellularLocation>
        <location evidence="3 16">Cytoplasm</location>
    </subcellularLocation>
</comment>
<feature type="binding site" evidence="16">
    <location>
        <position position="132"/>
    </location>
    <ligand>
        <name>ATP</name>
        <dbReference type="ChEBI" id="CHEBI:30616"/>
    </ligand>
</feature>
<dbReference type="Pfam" id="PF03309">
    <property type="entry name" value="Pan_kinase"/>
    <property type="match status" value="1"/>
</dbReference>
<evidence type="ECO:0000256" key="10">
    <source>
        <dbReference type="ARBA" id="ARBA00022777"/>
    </source>
</evidence>
<evidence type="ECO:0000256" key="12">
    <source>
        <dbReference type="ARBA" id="ARBA00022958"/>
    </source>
</evidence>
<evidence type="ECO:0000256" key="13">
    <source>
        <dbReference type="ARBA" id="ARBA00022993"/>
    </source>
</evidence>
<evidence type="ECO:0000256" key="15">
    <source>
        <dbReference type="ARBA" id="ARBA00040883"/>
    </source>
</evidence>
<comment type="function">
    <text evidence="16">Catalyzes the phosphorylation of pantothenate (Pan), the first step in CoA biosynthesis.</text>
</comment>
<dbReference type="STRING" id="42253.NITMOv2_2474"/>
<dbReference type="AlphaFoldDB" id="A0A0K2GE61"/>
<name>A0A0K2GE61_NITMO</name>
<keyword evidence="18" id="KW-1185">Reference proteome</keyword>
<keyword evidence="10 16" id="KW-0418">Kinase</keyword>
<dbReference type="EMBL" id="CP011801">
    <property type="protein sequence ID" value="ALA58887.1"/>
    <property type="molecule type" value="Genomic_DNA"/>
</dbReference>
<evidence type="ECO:0000256" key="6">
    <source>
        <dbReference type="ARBA" id="ARBA00012102"/>
    </source>
</evidence>
<dbReference type="PANTHER" id="PTHR34265:SF1">
    <property type="entry name" value="TYPE III PANTOTHENATE KINASE"/>
    <property type="match status" value="1"/>
</dbReference>
<comment type="subunit">
    <text evidence="5 16">Homodimer.</text>
</comment>
<dbReference type="RefSeq" id="WP_053379984.1">
    <property type="nucleotide sequence ID" value="NZ_CP011801.1"/>
</dbReference>
<accession>A0A0K2GE61</accession>
<feature type="binding site" evidence="16">
    <location>
        <position position="184"/>
    </location>
    <ligand>
        <name>substrate</name>
    </ligand>
</feature>
<gene>
    <name evidence="16 17" type="primary">coaX</name>
    <name evidence="17" type="ORF">NITMOv2_2474</name>
</gene>
<feature type="binding site" evidence="16">
    <location>
        <begin position="107"/>
        <end position="110"/>
    </location>
    <ligand>
        <name>substrate</name>
    </ligand>
</feature>
<dbReference type="InterPro" id="IPR004619">
    <property type="entry name" value="Type_III_PanK"/>
</dbReference>
<evidence type="ECO:0000256" key="3">
    <source>
        <dbReference type="ARBA" id="ARBA00004496"/>
    </source>
</evidence>
<sequence length="262" mass="27835">MLLAIDIGNTNIVWGLYRGSTLVAHWRLATDAKKTADEYGVLFSTLFAHAGQIPALVDGAILSSVVPALTGTFEAMVGTFFRQTPLIVSSETVTGLTLKYANLKEIGSDRIVNAAAAYHKYRRDLIVVDFGTATTFCVITKSGEYLGGVIAPGLGISADALFARAAKLSKVELTRPKSVIGTDTAGSIQAGLLYGYAGLVDALVTRIERELGRTTYVIATGGLATVIVPETTTIHQVEPFLTLEGLELLYRLARGSCPPVQV</sequence>
<dbReference type="GO" id="GO:0004594">
    <property type="term" value="F:pantothenate kinase activity"/>
    <property type="evidence" value="ECO:0007669"/>
    <property type="project" value="UniProtKB-UniRule"/>
</dbReference>
<keyword evidence="12 16" id="KW-0630">Potassium</keyword>
<dbReference type="InterPro" id="IPR043129">
    <property type="entry name" value="ATPase_NBD"/>
</dbReference>
<dbReference type="CDD" id="cd24015">
    <property type="entry name" value="ASKHA_NBD_PanK-III"/>
    <property type="match status" value="1"/>
</dbReference>
<dbReference type="UniPathway" id="UPA00241">
    <property type="reaction ID" value="UER00352"/>
</dbReference>
<organism evidence="17 18">
    <name type="scientific">Nitrospira moscoviensis</name>
    <dbReference type="NCBI Taxonomy" id="42253"/>
    <lineage>
        <taxon>Bacteria</taxon>
        <taxon>Pseudomonadati</taxon>
        <taxon>Nitrospirota</taxon>
        <taxon>Nitrospiria</taxon>
        <taxon>Nitrospirales</taxon>
        <taxon>Nitrospiraceae</taxon>
        <taxon>Nitrospira</taxon>
    </lineage>
</organism>
<dbReference type="GO" id="GO:0046872">
    <property type="term" value="F:metal ion binding"/>
    <property type="evidence" value="ECO:0007669"/>
    <property type="project" value="UniProtKB-KW"/>
</dbReference>
<comment type="pathway">
    <text evidence="4 16">Cofactor biosynthesis; coenzyme A biosynthesis; CoA from (R)-pantothenate: step 1/5.</text>
</comment>
<evidence type="ECO:0000256" key="9">
    <source>
        <dbReference type="ARBA" id="ARBA00022741"/>
    </source>
</evidence>
<keyword evidence="8 16" id="KW-0808">Transferase</keyword>
<dbReference type="PATRIC" id="fig|42253.5.peg.2440"/>
<comment type="catalytic activity">
    <reaction evidence="1 16">
        <text>(R)-pantothenate + ATP = (R)-4'-phosphopantothenate + ADP + H(+)</text>
        <dbReference type="Rhea" id="RHEA:16373"/>
        <dbReference type="ChEBI" id="CHEBI:10986"/>
        <dbReference type="ChEBI" id="CHEBI:15378"/>
        <dbReference type="ChEBI" id="CHEBI:29032"/>
        <dbReference type="ChEBI" id="CHEBI:30616"/>
        <dbReference type="ChEBI" id="CHEBI:456216"/>
        <dbReference type="EC" id="2.7.1.33"/>
    </reaction>
</comment>
<evidence type="ECO:0000313" key="17">
    <source>
        <dbReference type="EMBL" id="ALA58887.1"/>
    </source>
</evidence>
<dbReference type="EC" id="2.7.1.33" evidence="6 16"/>
<evidence type="ECO:0000256" key="5">
    <source>
        <dbReference type="ARBA" id="ARBA00011738"/>
    </source>
</evidence>
<feature type="binding site" evidence="16">
    <location>
        <begin position="6"/>
        <end position="13"/>
    </location>
    <ligand>
        <name>ATP</name>
        <dbReference type="ChEBI" id="CHEBI:30616"/>
    </ligand>
</feature>
<dbReference type="NCBIfam" id="TIGR00671">
    <property type="entry name" value="baf"/>
    <property type="match status" value="1"/>
</dbReference>